<keyword evidence="21" id="KW-1185">Reference proteome</keyword>
<dbReference type="RefSeq" id="XP_020823677.1">
    <property type="nucleotide sequence ID" value="XM_020968018.1"/>
</dbReference>
<name>A0A6P5INI8_PHACI</name>
<dbReference type="GO" id="GO:0005637">
    <property type="term" value="C:nuclear inner membrane"/>
    <property type="evidence" value="ECO:0007669"/>
    <property type="project" value="TreeGrafter"/>
</dbReference>
<proteinExistence type="inferred from homology"/>
<evidence type="ECO:0000313" key="21">
    <source>
        <dbReference type="Proteomes" id="UP000515140"/>
    </source>
</evidence>
<dbReference type="OMA" id="EWCELRP"/>
<evidence type="ECO:0000256" key="9">
    <source>
        <dbReference type="ARBA" id="ARBA00022955"/>
    </source>
</evidence>
<evidence type="ECO:0000256" key="8">
    <source>
        <dbReference type="ARBA" id="ARBA00022824"/>
    </source>
</evidence>
<evidence type="ECO:0000256" key="6">
    <source>
        <dbReference type="ARBA" id="ARBA00022692"/>
    </source>
</evidence>
<dbReference type="PROSITE" id="PS01017">
    <property type="entry name" value="STEROL_REDUCT_1"/>
    <property type="match status" value="1"/>
</dbReference>
<evidence type="ECO:0000256" key="18">
    <source>
        <dbReference type="ARBA" id="ARBA00048712"/>
    </source>
</evidence>
<dbReference type="Pfam" id="PF01222">
    <property type="entry name" value="ERG4_ERG24"/>
    <property type="match status" value="1"/>
</dbReference>
<dbReference type="UniPathway" id="UPA00063"/>
<evidence type="ECO:0000256" key="20">
    <source>
        <dbReference type="RuleBase" id="RU369120"/>
    </source>
</evidence>
<feature type="transmembrane region" description="Helical" evidence="20">
    <location>
        <begin position="132"/>
        <end position="155"/>
    </location>
</feature>
<dbReference type="AlphaFoldDB" id="A0A6P5INI8"/>
<keyword evidence="13 20" id="KW-0443">Lipid metabolism</keyword>
<protein>
    <recommendedName>
        <fullName evidence="20">Delta(14)-sterol reductase TM7SF2</fullName>
        <shortName evidence="20">Delta-14-SR</shortName>
        <ecNumber evidence="20">1.3.1.70</ecNumber>
    </recommendedName>
    <alternativeName>
        <fullName evidence="20">3-beta-hydroxysterol Delta (14)-reductase</fullName>
    </alternativeName>
    <alternativeName>
        <fullName evidence="20">C-14 sterol reductase</fullName>
    </alternativeName>
    <alternativeName>
        <fullName evidence="20">Sterol C14-reductase</fullName>
    </alternativeName>
    <alternativeName>
        <fullName evidence="20">Transmembrane 7 superfamily member 2</fullName>
    </alternativeName>
</protein>
<evidence type="ECO:0000256" key="10">
    <source>
        <dbReference type="ARBA" id="ARBA00022989"/>
    </source>
</evidence>
<dbReference type="PANTHER" id="PTHR21257:SF52">
    <property type="entry name" value="DELTA(14)-STEROL REDUCTASE TM7SF2"/>
    <property type="match status" value="1"/>
</dbReference>
<comment type="catalytic activity">
    <reaction evidence="18">
        <text>5alpha-cholest-8,14-dien-3beta-ol + NADPH + H(+) = 5alpha-cholest-8-en-3beta-ol + NADP(+)</text>
        <dbReference type="Rhea" id="RHEA:46456"/>
        <dbReference type="ChEBI" id="CHEBI:15378"/>
        <dbReference type="ChEBI" id="CHEBI:16608"/>
        <dbReference type="ChEBI" id="CHEBI:57783"/>
        <dbReference type="ChEBI" id="CHEBI:58349"/>
        <dbReference type="ChEBI" id="CHEBI:86131"/>
    </reaction>
</comment>
<keyword evidence="11 20" id="KW-0560">Oxidoreductase</keyword>
<dbReference type="GeneID" id="110195322"/>
<evidence type="ECO:0000256" key="5">
    <source>
        <dbReference type="ARBA" id="ARBA00022548"/>
    </source>
</evidence>
<organism evidence="21 22">
    <name type="scientific">Phascolarctos cinereus</name>
    <name type="common">Koala</name>
    <dbReference type="NCBI Taxonomy" id="38626"/>
    <lineage>
        <taxon>Eukaryota</taxon>
        <taxon>Metazoa</taxon>
        <taxon>Chordata</taxon>
        <taxon>Craniata</taxon>
        <taxon>Vertebrata</taxon>
        <taxon>Euteleostomi</taxon>
        <taxon>Mammalia</taxon>
        <taxon>Metatheria</taxon>
        <taxon>Diprotodontia</taxon>
        <taxon>Phascolarctidae</taxon>
        <taxon>Phascolarctos</taxon>
    </lineage>
</organism>
<dbReference type="GO" id="GO:0006695">
    <property type="term" value="P:cholesterol biosynthetic process"/>
    <property type="evidence" value="ECO:0007669"/>
    <property type="project" value="UniProtKB-UniRule"/>
</dbReference>
<dbReference type="EC" id="1.3.1.70" evidence="20"/>
<keyword evidence="10 20" id="KW-1133">Transmembrane helix</keyword>
<comment type="catalytic activity">
    <reaction evidence="19 20">
        <text>4,4-dimethyl-5alpha-cholesta-8,24-dien-3beta-ol + NADP(+) = 4,4-dimethyl-5alpha-cholesta-8,14,24-trien-3beta-ol + NADPH + H(+)</text>
        <dbReference type="Rhea" id="RHEA:18561"/>
        <dbReference type="ChEBI" id="CHEBI:15378"/>
        <dbReference type="ChEBI" id="CHEBI:17813"/>
        <dbReference type="ChEBI" id="CHEBI:18364"/>
        <dbReference type="ChEBI" id="CHEBI:57783"/>
        <dbReference type="ChEBI" id="CHEBI:58349"/>
        <dbReference type="EC" id="1.3.1.70"/>
    </reaction>
</comment>
<evidence type="ECO:0000256" key="17">
    <source>
        <dbReference type="ARBA" id="ARBA00048100"/>
    </source>
</evidence>
<keyword evidence="8 20" id="KW-0256">Endoplasmic reticulum</keyword>
<evidence type="ECO:0000256" key="14">
    <source>
        <dbReference type="ARBA" id="ARBA00023136"/>
    </source>
</evidence>
<comment type="function">
    <text evidence="20">Catalyzes the reduction of the C14-unsaturated bond of lanosterol, as part of the metabolic pathway leading to cholesterol biosynthesis.</text>
</comment>
<keyword evidence="9 20" id="KW-0752">Steroid biosynthesis</keyword>
<comment type="catalytic activity">
    <reaction evidence="17">
        <text>4,4-dimethyl-8,14-cholestadien-3beta-ol + NADPH + H(+) = 4,4-dimethyl-5alpha-cholest-8-en-3beta-ol + NADP(+)</text>
        <dbReference type="Rhea" id="RHEA:46812"/>
        <dbReference type="ChEBI" id="CHEBI:15378"/>
        <dbReference type="ChEBI" id="CHEBI:57783"/>
        <dbReference type="ChEBI" id="CHEBI:58349"/>
        <dbReference type="ChEBI" id="CHEBI:78904"/>
        <dbReference type="ChEBI" id="CHEBI:87044"/>
    </reaction>
</comment>
<evidence type="ECO:0000256" key="1">
    <source>
        <dbReference type="ARBA" id="ARBA00004127"/>
    </source>
</evidence>
<evidence type="ECO:0000313" key="22">
    <source>
        <dbReference type="RefSeq" id="XP_020823677.1"/>
    </source>
</evidence>
<dbReference type="InParanoid" id="A0A6P5INI8"/>
<evidence type="ECO:0000256" key="13">
    <source>
        <dbReference type="ARBA" id="ARBA00023098"/>
    </source>
</evidence>
<comment type="subcellular location">
    <subcellularLocation>
        <location evidence="1">Endomembrane system</location>
        <topology evidence="1">Multi-pass membrane protein</topology>
    </subcellularLocation>
    <subcellularLocation>
        <location evidence="20">Endoplasmic reticulum membrane</location>
        <topology evidence="20">Multi-pass membrane protein</topology>
    </subcellularLocation>
    <subcellularLocation>
        <location evidence="20">Microsome membrane</location>
        <topology evidence="20">Multi-pass membrane protein</topology>
    </subcellularLocation>
</comment>
<dbReference type="KEGG" id="pcw:110195322"/>
<evidence type="ECO:0000256" key="4">
    <source>
        <dbReference type="ARBA" id="ARBA00022516"/>
    </source>
</evidence>
<evidence type="ECO:0000256" key="15">
    <source>
        <dbReference type="ARBA" id="ARBA00023166"/>
    </source>
</evidence>
<dbReference type="GO" id="GO:0050613">
    <property type="term" value="F:Delta14-sterol reductase activity"/>
    <property type="evidence" value="ECO:0007669"/>
    <property type="project" value="UniProtKB-UniRule"/>
</dbReference>
<comment type="pathway">
    <text evidence="2 20">Steroid biosynthesis; cholesterol biosynthesis.</text>
</comment>
<feature type="transmembrane region" description="Helical" evidence="20">
    <location>
        <begin position="388"/>
        <end position="417"/>
    </location>
</feature>
<keyword evidence="12 20" id="KW-0756">Sterol biosynthesis</keyword>
<dbReference type="Gene3D" id="1.20.120.1630">
    <property type="match status" value="1"/>
</dbReference>
<dbReference type="PROSITE" id="PS01018">
    <property type="entry name" value="STEROL_REDUCT_2"/>
    <property type="match status" value="1"/>
</dbReference>
<keyword evidence="6 20" id="KW-0812">Transmembrane</keyword>
<keyword evidence="4 20" id="KW-0444">Lipid biosynthesis</keyword>
<feature type="transmembrane region" description="Helical" evidence="20">
    <location>
        <begin position="161"/>
        <end position="182"/>
    </location>
</feature>
<keyword evidence="16 20" id="KW-0753">Steroid metabolism</keyword>
<dbReference type="GO" id="GO:0005789">
    <property type="term" value="C:endoplasmic reticulum membrane"/>
    <property type="evidence" value="ECO:0007669"/>
    <property type="project" value="UniProtKB-SubCell"/>
</dbReference>
<keyword evidence="5 20" id="KW-0153">Cholesterol metabolism</keyword>
<dbReference type="FunCoup" id="A0A6P5INI8">
    <property type="interactions" value="490"/>
</dbReference>
<evidence type="ECO:0000256" key="11">
    <source>
        <dbReference type="ARBA" id="ARBA00023002"/>
    </source>
</evidence>
<evidence type="ECO:0000256" key="19">
    <source>
        <dbReference type="ARBA" id="ARBA00049367"/>
    </source>
</evidence>
<evidence type="ECO:0000256" key="16">
    <source>
        <dbReference type="ARBA" id="ARBA00023221"/>
    </source>
</evidence>
<dbReference type="InterPro" id="IPR001171">
    <property type="entry name" value="ERG24_DHCR-like"/>
</dbReference>
<sequence>MDGLDGRPGQARGRTQPGALCLSLRLGFRTMAHQQTSPRSDELEFGGPLGTAAMLLLLPVVLFHLLLTCHSGPCSLLSLPSELPPASAFWSPWALLLLLLWLGLQATLYLLPMGKVSEGRMLRDKSHLRYPINGFRCLGLTALLVGLGLAGGLPLGSLPELLLPLASAAAAIAFILSLLLYLKSFTVPPSALAPGGNSGNIVYDFFLGRELNPRFGSFDLKYFCELRPGMIGWALINLAVLLREAERHGGRPSLAMGLVNAFQLVYVVDALWNEEAILTTMDIIHDGFGFMLAFGDLAWVPFTYSLQAQFLLNHPQSLELPVAGAICLLFAIGYFIFRGANTQKNTFRRNPSDPSVAGLETIPTATGRRLLVSGWWGMVRHPNYLGDLIMALAWSLPCGVTHLLPYFYVVYFTILLVHREDRDERQCLQKYGLAWREYCTRVPYRIVPYIY</sequence>
<evidence type="ECO:0000256" key="12">
    <source>
        <dbReference type="ARBA" id="ARBA00023011"/>
    </source>
</evidence>
<evidence type="ECO:0000256" key="3">
    <source>
        <dbReference type="ARBA" id="ARBA00005402"/>
    </source>
</evidence>
<reference evidence="22" key="1">
    <citation type="submission" date="2025-08" db="UniProtKB">
        <authorList>
            <consortium name="RefSeq"/>
        </authorList>
    </citation>
    <scope>IDENTIFICATION</scope>
    <source>
        <tissue evidence="22">Spleen</tissue>
    </source>
</reference>
<evidence type="ECO:0000256" key="7">
    <source>
        <dbReference type="ARBA" id="ARBA00022778"/>
    </source>
</evidence>
<keyword evidence="7 20" id="KW-0152">Cholesterol biosynthesis</keyword>
<feature type="transmembrane region" description="Helical" evidence="20">
    <location>
        <begin position="87"/>
        <end position="111"/>
    </location>
</feature>
<accession>A0A6P5INI8</accession>
<keyword evidence="14 20" id="KW-0472">Membrane</keyword>
<evidence type="ECO:0000256" key="2">
    <source>
        <dbReference type="ARBA" id="ARBA00004770"/>
    </source>
</evidence>
<dbReference type="PANTHER" id="PTHR21257">
    <property type="entry name" value="DELTA(14)-STEROL REDUCTASE"/>
    <property type="match status" value="1"/>
</dbReference>
<gene>
    <name evidence="22" type="primary">TM7SF2</name>
</gene>
<comment type="similarity">
    <text evidence="3 20">Belongs to the ERG4/ERG24 family.</text>
</comment>
<feature type="transmembrane region" description="Helical" evidence="20">
    <location>
        <begin position="287"/>
        <end position="306"/>
    </location>
</feature>
<feature type="transmembrane region" description="Helical" evidence="20">
    <location>
        <begin position="45"/>
        <end position="67"/>
    </location>
</feature>
<dbReference type="FunFam" id="1.20.120.1630:FF:000001">
    <property type="entry name" value="delta(14)-sterol reductase isoform X1"/>
    <property type="match status" value="1"/>
</dbReference>
<feature type="transmembrane region" description="Helical" evidence="20">
    <location>
        <begin position="318"/>
        <end position="337"/>
    </location>
</feature>
<dbReference type="Proteomes" id="UP000515140">
    <property type="component" value="Unplaced"/>
</dbReference>
<dbReference type="InterPro" id="IPR018083">
    <property type="entry name" value="Sterol_reductase_CS"/>
</dbReference>
<keyword evidence="15 20" id="KW-1207">Sterol metabolism</keyword>
<dbReference type="CTD" id="7108"/>